<dbReference type="Proteomes" id="UP000252004">
    <property type="component" value="Plasmid unnamed2"/>
</dbReference>
<dbReference type="InterPro" id="IPR038721">
    <property type="entry name" value="IS701-like_DDE_dom"/>
</dbReference>
<dbReference type="OrthoDB" id="3657225at2"/>
<protein>
    <submittedName>
        <fullName evidence="2">Transposase</fullName>
    </submittedName>
</protein>
<dbReference type="PANTHER" id="PTHR33627">
    <property type="entry name" value="TRANSPOSASE"/>
    <property type="match status" value="1"/>
</dbReference>
<geneLocation type="plasmid" evidence="2 3">
    <name>unnamed2</name>
</geneLocation>
<evidence type="ECO:0000259" key="1">
    <source>
        <dbReference type="Pfam" id="PF13546"/>
    </source>
</evidence>
<dbReference type="EMBL" id="CP030864">
    <property type="protein sequence ID" value="AXE27998.1"/>
    <property type="molecule type" value="Genomic_DNA"/>
</dbReference>
<dbReference type="AlphaFoldDB" id="A0A344UAS7"/>
<evidence type="ECO:0000313" key="2">
    <source>
        <dbReference type="EMBL" id="AXE27998.1"/>
    </source>
</evidence>
<dbReference type="PANTHER" id="PTHR33627:SF1">
    <property type="entry name" value="TRANSPOSASE"/>
    <property type="match status" value="1"/>
</dbReference>
<dbReference type="RefSeq" id="WP_114059159.1">
    <property type="nucleotide sequence ID" value="NZ_CP030864.1"/>
</dbReference>
<proteinExistence type="predicted"/>
<name>A0A344UAS7_9ACTN</name>
<sequence>MRGTAGSGGVDSVNRFTDLLFGDLRRSDQRRWAHAYVLGLLTTPGKKSMRRLAAAASDSPTAAQALHQFINESPWDWRPVCDRLRHWIEGRVRPRAWTIAPVVLPKRGERSCGVHRRFIPHTGRTVNCQVGTALFMSTDIGDFPCGWSLLLPEPWARGDLRERARVPDAAVARPESPVLSLIELLLRPSRHEPVPVVVGVDGYLDVRPLLHVLIRARRDFVVAVPDGLPLAPFPAARPVRARPRAAARMLDGPSGPERAVRGLVRNQLVQLPFARDEQRPQPFRLFAGPGTRADSSGRLWLTNIVDRPVGELMQYADRTAAVGETVSLLERGFGLRDFEGRSFPGWHHHMTLVSAAFAHSRLTTAADGHGALDMPGDWSRESDFDRSMDLLSA</sequence>
<keyword evidence="2" id="KW-0614">Plasmid</keyword>
<dbReference type="KEGG" id="sgz:C0216_31300"/>
<dbReference type="Pfam" id="PF13546">
    <property type="entry name" value="DDE_5"/>
    <property type="match status" value="1"/>
</dbReference>
<gene>
    <name evidence="2" type="ORF">C0216_31300</name>
</gene>
<feature type="domain" description="Transposase IS701-like DDE" evidence="1">
    <location>
        <begin position="20"/>
        <end position="253"/>
    </location>
</feature>
<evidence type="ECO:0000313" key="3">
    <source>
        <dbReference type="Proteomes" id="UP000252004"/>
    </source>
</evidence>
<dbReference type="InterPro" id="IPR039365">
    <property type="entry name" value="IS701-like"/>
</dbReference>
<reference evidence="2 3" key="1">
    <citation type="submission" date="2018-01" db="EMBL/GenBank/DDBJ databases">
        <title>Draft genome Sequence of streptomyces globosus LZH-48.</title>
        <authorList>
            <person name="Ran K."/>
            <person name="Li Z."/>
            <person name="Wei S."/>
            <person name="Dong R."/>
        </authorList>
    </citation>
    <scope>NUCLEOTIDE SEQUENCE [LARGE SCALE GENOMIC DNA]</scope>
    <source>
        <strain evidence="2 3">LZH-48</strain>
        <plasmid evidence="2 3">unnamed2</plasmid>
    </source>
</reference>
<organism evidence="2 3">
    <name type="scientific">Streptomyces globosus</name>
    <dbReference type="NCBI Taxonomy" id="68209"/>
    <lineage>
        <taxon>Bacteria</taxon>
        <taxon>Bacillati</taxon>
        <taxon>Actinomycetota</taxon>
        <taxon>Actinomycetes</taxon>
        <taxon>Kitasatosporales</taxon>
        <taxon>Streptomycetaceae</taxon>
        <taxon>Streptomyces</taxon>
    </lineage>
</organism>
<keyword evidence="3" id="KW-1185">Reference proteome</keyword>
<accession>A0A344UAS7</accession>